<dbReference type="FunFam" id="1.10.238.10:FF:000003">
    <property type="entry name" value="Calmodulin A"/>
    <property type="match status" value="1"/>
</dbReference>
<dbReference type="SUPFAM" id="SSF47473">
    <property type="entry name" value="EF-hand"/>
    <property type="match status" value="1"/>
</dbReference>
<feature type="signal peptide" evidence="3">
    <location>
        <begin position="1"/>
        <end position="23"/>
    </location>
</feature>
<dbReference type="SMART" id="SM00054">
    <property type="entry name" value="EFh"/>
    <property type="match status" value="2"/>
</dbReference>
<dbReference type="InterPro" id="IPR050230">
    <property type="entry name" value="CALM/Myosin/TropC-like"/>
</dbReference>
<evidence type="ECO:0000313" key="5">
    <source>
        <dbReference type="Proteomes" id="UP000492821"/>
    </source>
</evidence>
<dbReference type="AlphaFoldDB" id="A0A7E4VC05"/>
<feature type="domain" description="EF-hand" evidence="4">
    <location>
        <begin position="110"/>
        <end position="145"/>
    </location>
</feature>
<reference evidence="5" key="1">
    <citation type="journal article" date="2013" name="Genetics">
        <title>The draft genome and transcriptome of Panagrellus redivivus are shaped by the harsh demands of a free-living lifestyle.</title>
        <authorList>
            <person name="Srinivasan J."/>
            <person name="Dillman A.R."/>
            <person name="Macchietto M.G."/>
            <person name="Heikkinen L."/>
            <person name="Lakso M."/>
            <person name="Fracchia K.M."/>
            <person name="Antoshechkin I."/>
            <person name="Mortazavi A."/>
            <person name="Wong G."/>
            <person name="Sternberg P.W."/>
        </authorList>
    </citation>
    <scope>NUCLEOTIDE SEQUENCE [LARGE SCALE GENOMIC DNA]</scope>
    <source>
        <strain evidence="5">MT8872</strain>
    </source>
</reference>
<keyword evidence="3" id="KW-0732">Signal</keyword>
<name>A0A7E4VC05_PANRE</name>
<feature type="chain" id="PRO_5028956052" evidence="3">
    <location>
        <begin position="24"/>
        <end position="177"/>
    </location>
</feature>
<sequence>MTILVWNVIGVLMSRCFINETNTDDIAVMVSGNVDDHLAEGREVFNYFDSRGDERINVSQVGDVLRALGQNPTEADIKNCCAQWKEPDHRITFEEFVPIFQTINNSRAVPSIEEFIEGLSHFDKDGNGNINVAELRHLLTTLGERLSDEEADQLLAGHEDSHGNVNIADFVRHVSQR</sequence>
<dbReference type="PROSITE" id="PS00018">
    <property type="entry name" value="EF_HAND_1"/>
    <property type="match status" value="1"/>
</dbReference>
<dbReference type="GO" id="GO:0016460">
    <property type="term" value="C:myosin II complex"/>
    <property type="evidence" value="ECO:0007669"/>
    <property type="project" value="TreeGrafter"/>
</dbReference>
<evidence type="ECO:0000259" key="4">
    <source>
        <dbReference type="PROSITE" id="PS50222"/>
    </source>
</evidence>
<dbReference type="Proteomes" id="UP000492821">
    <property type="component" value="Unassembled WGS sequence"/>
</dbReference>
<evidence type="ECO:0000313" key="6">
    <source>
        <dbReference type="WBParaSite" id="Pan_g19141.t1"/>
    </source>
</evidence>
<dbReference type="InterPro" id="IPR018247">
    <property type="entry name" value="EF_Hand_1_Ca_BS"/>
</dbReference>
<evidence type="ECO:0000256" key="3">
    <source>
        <dbReference type="SAM" id="SignalP"/>
    </source>
</evidence>
<reference evidence="6" key="2">
    <citation type="submission" date="2020-10" db="UniProtKB">
        <authorList>
            <consortium name="WormBaseParasite"/>
        </authorList>
    </citation>
    <scope>IDENTIFICATION</scope>
</reference>
<organism evidence="5 6">
    <name type="scientific">Panagrellus redivivus</name>
    <name type="common">Microworm</name>
    <dbReference type="NCBI Taxonomy" id="6233"/>
    <lineage>
        <taxon>Eukaryota</taxon>
        <taxon>Metazoa</taxon>
        <taxon>Ecdysozoa</taxon>
        <taxon>Nematoda</taxon>
        <taxon>Chromadorea</taxon>
        <taxon>Rhabditida</taxon>
        <taxon>Tylenchina</taxon>
        <taxon>Panagrolaimomorpha</taxon>
        <taxon>Panagrolaimoidea</taxon>
        <taxon>Panagrolaimidae</taxon>
        <taxon>Panagrellus</taxon>
    </lineage>
</organism>
<dbReference type="InterPro" id="IPR002048">
    <property type="entry name" value="EF_hand_dom"/>
</dbReference>
<proteinExistence type="predicted"/>
<keyword evidence="2" id="KW-0106">Calcium</keyword>
<protein>
    <submittedName>
        <fullName evidence="6">Myosin-2 essential light chain</fullName>
    </submittedName>
</protein>
<dbReference type="InterPro" id="IPR011992">
    <property type="entry name" value="EF-hand-dom_pair"/>
</dbReference>
<dbReference type="PROSITE" id="PS50222">
    <property type="entry name" value="EF_HAND_2"/>
    <property type="match status" value="2"/>
</dbReference>
<keyword evidence="5" id="KW-1185">Reference proteome</keyword>
<keyword evidence="1" id="KW-0677">Repeat</keyword>
<dbReference type="Pfam" id="PF13405">
    <property type="entry name" value="EF-hand_6"/>
    <property type="match status" value="1"/>
</dbReference>
<dbReference type="CDD" id="cd00051">
    <property type="entry name" value="EFh"/>
    <property type="match status" value="1"/>
</dbReference>
<accession>A0A7E4VC05</accession>
<dbReference type="Gene3D" id="1.10.238.10">
    <property type="entry name" value="EF-hand"/>
    <property type="match status" value="2"/>
</dbReference>
<dbReference type="GO" id="GO:0005509">
    <property type="term" value="F:calcium ion binding"/>
    <property type="evidence" value="ECO:0007669"/>
    <property type="project" value="InterPro"/>
</dbReference>
<evidence type="ECO:0000256" key="2">
    <source>
        <dbReference type="ARBA" id="ARBA00022837"/>
    </source>
</evidence>
<dbReference type="PANTHER" id="PTHR23048:SF49">
    <property type="entry name" value="FI08416P-RELATED"/>
    <property type="match status" value="1"/>
</dbReference>
<evidence type="ECO:0000256" key="1">
    <source>
        <dbReference type="ARBA" id="ARBA00022737"/>
    </source>
</evidence>
<dbReference type="PANTHER" id="PTHR23048">
    <property type="entry name" value="MYOSIN LIGHT CHAIN 1, 3"/>
    <property type="match status" value="1"/>
</dbReference>
<feature type="domain" description="EF-hand" evidence="4">
    <location>
        <begin position="36"/>
        <end position="71"/>
    </location>
</feature>
<dbReference type="WBParaSite" id="Pan_g19141.t1">
    <property type="protein sequence ID" value="Pan_g19141.t1"/>
    <property type="gene ID" value="Pan_g19141"/>
</dbReference>